<feature type="transmembrane region" description="Helical" evidence="1">
    <location>
        <begin position="177"/>
        <end position="197"/>
    </location>
</feature>
<protein>
    <recommendedName>
        <fullName evidence="4">Nicotinamide riboside transporter PnuC</fullName>
    </recommendedName>
</protein>
<keyword evidence="1" id="KW-1133">Transmembrane helix</keyword>
<name>A0ABM6LXT9_9GAMM</name>
<evidence type="ECO:0000313" key="2">
    <source>
        <dbReference type="EMBL" id="ASG67475.1"/>
    </source>
</evidence>
<feature type="transmembrane region" description="Helical" evidence="1">
    <location>
        <begin position="145"/>
        <end position="165"/>
    </location>
</feature>
<reference evidence="2 3" key="1">
    <citation type="submission" date="2017-06" db="EMBL/GenBank/DDBJ databases">
        <title>Complete genome of Francisella halioticida.</title>
        <authorList>
            <person name="Sjodin A."/>
        </authorList>
    </citation>
    <scope>NUCLEOTIDE SEQUENCE [LARGE SCALE GENOMIC DNA]</scope>
    <source>
        <strain evidence="2 3">DSM 23729</strain>
    </source>
</reference>
<feature type="transmembrane region" description="Helical" evidence="1">
    <location>
        <begin position="6"/>
        <end position="25"/>
    </location>
</feature>
<keyword evidence="1" id="KW-0812">Transmembrane</keyword>
<proteinExistence type="predicted"/>
<keyword evidence="1" id="KW-0472">Membrane</keyword>
<feature type="transmembrane region" description="Helical" evidence="1">
    <location>
        <begin position="30"/>
        <end position="49"/>
    </location>
</feature>
<feature type="transmembrane region" description="Helical" evidence="1">
    <location>
        <begin position="87"/>
        <end position="105"/>
    </location>
</feature>
<evidence type="ECO:0000256" key="1">
    <source>
        <dbReference type="SAM" id="Phobius"/>
    </source>
</evidence>
<accession>A0ABM6LXT9</accession>
<feature type="transmembrane region" description="Helical" evidence="1">
    <location>
        <begin position="55"/>
        <end position="75"/>
    </location>
</feature>
<organism evidence="2 3">
    <name type="scientific">Francisella halioticida</name>
    <dbReference type="NCBI Taxonomy" id="549298"/>
    <lineage>
        <taxon>Bacteria</taxon>
        <taxon>Pseudomonadati</taxon>
        <taxon>Pseudomonadota</taxon>
        <taxon>Gammaproteobacteria</taxon>
        <taxon>Thiotrichales</taxon>
        <taxon>Francisellaceae</taxon>
        <taxon>Francisella</taxon>
    </lineage>
</organism>
<keyword evidence="3" id="KW-1185">Reference proteome</keyword>
<evidence type="ECO:0008006" key="4">
    <source>
        <dbReference type="Google" id="ProtNLM"/>
    </source>
</evidence>
<dbReference type="EMBL" id="CP022132">
    <property type="protein sequence ID" value="ASG67475.1"/>
    <property type="molecule type" value="Genomic_DNA"/>
</dbReference>
<gene>
    <name evidence="2" type="ORF">CDV26_02855</name>
</gene>
<evidence type="ECO:0000313" key="3">
    <source>
        <dbReference type="Proteomes" id="UP000249910"/>
    </source>
</evidence>
<sequence>MITLNYVIYDCIANVCLLIFAFLVLKNIKFAWILVLASLVIKVFIYGKYGLSSSFIYLSAQILVTVLAGVVWLREPIYVQATKQKKLIAITTSLVVLIVWVGVMYKYINPAILNYDILFGFGYLCYMLFVIGSILIALRMSIGLLFIAVVFISYAVSYGNSAVIIKSAPEYIQAFSAYYWASAICLFIAGLLLVASYTDVKRSERL</sequence>
<dbReference type="RefSeq" id="WP_088772015.1">
    <property type="nucleotide sequence ID" value="NZ_AP023082.1"/>
</dbReference>
<dbReference type="Proteomes" id="UP000249910">
    <property type="component" value="Chromosome"/>
</dbReference>
<feature type="transmembrane region" description="Helical" evidence="1">
    <location>
        <begin position="117"/>
        <end position="138"/>
    </location>
</feature>